<protein>
    <submittedName>
        <fullName evidence="8">Transcriptional regulator of acetoin/glycerol metabolism</fullName>
    </submittedName>
</protein>
<dbReference type="AlphaFoldDB" id="A0A1I7MSP6"/>
<dbReference type="PROSITE" id="PS50045">
    <property type="entry name" value="SIGMA54_INTERACT_4"/>
    <property type="match status" value="1"/>
</dbReference>
<feature type="compositionally biased region" description="Basic and acidic residues" evidence="6">
    <location>
        <begin position="323"/>
        <end position="333"/>
    </location>
</feature>
<dbReference type="GO" id="GO:0006355">
    <property type="term" value="P:regulation of DNA-templated transcription"/>
    <property type="evidence" value="ECO:0007669"/>
    <property type="project" value="InterPro"/>
</dbReference>
<dbReference type="GO" id="GO:0043565">
    <property type="term" value="F:sequence-specific DNA binding"/>
    <property type="evidence" value="ECO:0007669"/>
    <property type="project" value="InterPro"/>
</dbReference>
<evidence type="ECO:0000259" key="7">
    <source>
        <dbReference type="PROSITE" id="PS50045"/>
    </source>
</evidence>
<dbReference type="Gene3D" id="1.10.10.60">
    <property type="entry name" value="Homeodomain-like"/>
    <property type="match status" value="1"/>
</dbReference>
<dbReference type="SUPFAM" id="SSF46689">
    <property type="entry name" value="Homeodomain-like"/>
    <property type="match status" value="1"/>
</dbReference>
<evidence type="ECO:0000256" key="3">
    <source>
        <dbReference type="ARBA" id="ARBA00023015"/>
    </source>
</evidence>
<dbReference type="InterPro" id="IPR009057">
    <property type="entry name" value="Homeodomain-like_sf"/>
</dbReference>
<dbReference type="Gene3D" id="1.10.8.60">
    <property type="match status" value="1"/>
</dbReference>
<sequence length="620" mass="67142">MTPRREDQVRQARELLITQGLRGLVVPSSLVPEEIERSWRRSVSLRVDPTAEPRVLGAVDPDAAILRAAGRILDQWQDSLTDSHLSLLLADQDGRIVSRRIVTPQDERRLDRANAVEGFDFSEGSLGTNGLGTPIEARSVVFVRGPEHYHEALAQLACAGAPLRHPITGRIVGSIALASPAVSAHGLMVSIVRQIGNQIAEELVSQADSRDLELARTYRVFRSSRSPVLVMNAQTVMTDLPTLSHLDTETHAVLWDRLLRHGWSEETFQLELPLLGTVATARRMGRIPQEPLFVLEFTEPLTLPASVMTDASDEPAGGQGIRTDPEASRRADLGPDGPEMVTGPYGTVRRALDNAADRALVLRLTGAPGTGKRHQALAWLRKRTGQEPLTVDAGRLAAATESRPGTDRDWAAVEQALTAGRGVVVTNAEALDRRSRTRLQQSSATALEAGSTARVLLTEQLQEQNSGSIVPTVSGGAGTTEGTVEVTVPSLAELRGELPGVIREVAAGLFPGARPLRFSPGALQSLLAWTWPGNVAELRDVLAGLPTAARTGLVQVQHLPPALRQAAGPRLSRYEQSERETIVAALRDAEWNKSRAAEILGIGRTTLYRKIRSLRIEEET</sequence>
<keyword evidence="2" id="KW-0067">ATP-binding</keyword>
<dbReference type="InterPro" id="IPR003018">
    <property type="entry name" value="GAF"/>
</dbReference>
<proteinExistence type="predicted"/>
<dbReference type="PANTHER" id="PTHR32071">
    <property type="entry name" value="TRANSCRIPTIONAL REGULATORY PROTEIN"/>
    <property type="match status" value="1"/>
</dbReference>
<dbReference type="InterPro" id="IPR002197">
    <property type="entry name" value="HTH_Fis"/>
</dbReference>
<evidence type="ECO:0000313" key="8">
    <source>
        <dbReference type="EMBL" id="SFV24921.1"/>
    </source>
</evidence>
<keyword evidence="4" id="KW-0238">DNA-binding</keyword>
<dbReference type="InterPro" id="IPR027417">
    <property type="entry name" value="P-loop_NTPase"/>
</dbReference>
<organism evidence="8 9">
    <name type="scientific">Micrococcus terreus</name>
    <dbReference type="NCBI Taxonomy" id="574650"/>
    <lineage>
        <taxon>Bacteria</taxon>
        <taxon>Bacillati</taxon>
        <taxon>Actinomycetota</taxon>
        <taxon>Actinomycetes</taxon>
        <taxon>Micrococcales</taxon>
        <taxon>Micrococcaceae</taxon>
        <taxon>Micrococcus</taxon>
    </lineage>
</organism>
<keyword evidence="9" id="KW-1185">Reference proteome</keyword>
<dbReference type="Pfam" id="PF02954">
    <property type="entry name" value="HTH_8"/>
    <property type="match status" value="1"/>
</dbReference>
<evidence type="ECO:0000256" key="4">
    <source>
        <dbReference type="ARBA" id="ARBA00023125"/>
    </source>
</evidence>
<dbReference type="InterPro" id="IPR029016">
    <property type="entry name" value="GAF-like_dom_sf"/>
</dbReference>
<evidence type="ECO:0000256" key="1">
    <source>
        <dbReference type="ARBA" id="ARBA00022741"/>
    </source>
</evidence>
<gene>
    <name evidence="8" type="ORF">SAMN04487966_11529</name>
</gene>
<feature type="domain" description="Sigma-54 factor interaction" evidence="7">
    <location>
        <begin position="484"/>
        <end position="547"/>
    </location>
</feature>
<dbReference type="OrthoDB" id="5496274at2"/>
<reference evidence="8 9" key="1">
    <citation type="submission" date="2016-10" db="EMBL/GenBank/DDBJ databases">
        <authorList>
            <person name="de Groot N.N."/>
        </authorList>
    </citation>
    <scope>NUCLEOTIDE SEQUENCE [LARGE SCALE GENOMIC DNA]</scope>
    <source>
        <strain evidence="8 9">CGMCC 1.7054</strain>
    </source>
</reference>
<dbReference type="Gene3D" id="3.30.450.40">
    <property type="match status" value="1"/>
</dbReference>
<keyword evidence="3" id="KW-0805">Transcription regulation</keyword>
<name>A0A1I7MSP6_9MICC</name>
<dbReference type="SUPFAM" id="SSF52540">
    <property type="entry name" value="P-loop containing nucleoside triphosphate hydrolases"/>
    <property type="match status" value="1"/>
</dbReference>
<keyword evidence="5" id="KW-0804">Transcription</keyword>
<evidence type="ECO:0000256" key="2">
    <source>
        <dbReference type="ARBA" id="ARBA00022840"/>
    </source>
</evidence>
<accession>A0A1I7MSP6</accession>
<dbReference type="Proteomes" id="UP000198881">
    <property type="component" value="Unassembled WGS sequence"/>
</dbReference>
<dbReference type="InterPro" id="IPR058031">
    <property type="entry name" value="AAA_lid_NorR"/>
</dbReference>
<evidence type="ECO:0000256" key="5">
    <source>
        <dbReference type="ARBA" id="ARBA00023163"/>
    </source>
</evidence>
<keyword evidence="1" id="KW-0547">Nucleotide-binding</keyword>
<dbReference type="PRINTS" id="PR01590">
    <property type="entry name" value="HTHFIS"/>
</dbReference>
<evidence type="ECO:0000256" key="6">
    <source>
        <dbReference type="SAM" id="MobiDB-lite"/>
    </source>
</evidence>
<dbReference type="Pfam" id="PF25601">
    <property type="entry name" value="AAA_lid_14"/>
    <property type="match status" value="1"/>
</dbReference>
<evidence type="ECO:0000313" key="9">
    <source>
        <dbReference type="Proteomes" id="UP000198881"/>
    </source>
</evidence>
<dbReference type="EMBL" id="FPCG01000015">
    <property type="protein sequence ID" value="SFV24921.1"/>
    <property type="molecule type" value="Genomic_DNA"/>
</dbReference>
<feature type="region of interest" description="Disordered" evidence="6">
    <location>
        <begin position="308"/>
        <end position="341"/>
    </location>
</feature>
<dbReference type="Pfam" id="PF01590">
    <property type="entry name" value="GAF"/>
    <property type="match status" value="1"/>
</dbReference>
<dbReference type="STRING" id="574650.SAMN04487966_11529"/>
<dbReference type="GO" id="GO:0005524">
    <property type="term" value="F:ATP binding"/>
    <property type="evidence" value="ECO:0007669"/>
    <property type="project" value="UniProtKB-KW"/>
</dbReference>
<dbReference type="InterPro" id="IPR002078">
    <property type="entry name" value="Sigma_54_int"/>
</dbReference>
<dbReference type="PANTHER" id="PTHR32071:SF122">
    <property type="entry name" value="SIGMA FACTOR"/>
    <property type="match status" value="1"/>
</dbReference>